<evidence type="ECO:0000256" key="2">
    <source>
        <dbReference type="ARBA" id="ARBA00022729"/>
    </source>
</evidence>
<feature type="region of interest" description="Disordered" evidence="8">
    <location>
        <begin position="371"/>
        <end position="450"/>
    </location>
</feature>
<evidence type="ECO:0000256" key="8">
    <source>
        <dbReference type="SAM" id="MobiDB-lite"/>
    </source>
</evidence>
<dbReference type="FunFam" id="2.60.40.10:FF:000509">
    <property type="entry name" value="Immunoglobin superfamily member 21"/>
    <property type="match status" value="1"/>
</dbReference>
<keyword evidence="4" id="KW-0472">Membrane</keyword>
<proteinExistence type="predicted"/>
<dbReference type="Gene3D" id="2.60.40.10">
    <property type="entry name" value="Immunoglobulins"/>
    <property type="match status" value="2"/>
</dbReference>
<keyword evidence="7" id="KW-0393">Immunoglobulin domain</keyword>
<dbReference type="GO" id="GO:0005912">
    <property type="term" value="C:adherens junction"/>
    <property type="evidence" value="ECO:0007669"/>
    <property type="project" value="TreeGrafter"/>
</dbReference>
<dbReference type="InterPro" id="IPR003599">
    <property type="entry name" value="Ig_sub"/>
</dbReference>
<evidence type="ECO:0000313" key="11">
    <source>
        <dbReference type="Proteomes" id="UP000007635"/>
    </source>
</evidence>
<reference evidence="10 11" key="1">
    <citation type="journal article" date="2021" name="G3 (Bethesda)">
        <title>Improved contiguity of the threespine stickleback genome using long-read sequencing.</title>
        <authorList>
            <person name="Nath S."/>
            <person name="Shaw D.E."/>
            <person name="White M.A."/>
        </authorList>
    </citation>
    <scope>NUCLEOTIDE SEQUENCE [LARGE SCALE GENOMIC DNA]</scope>
    <source>
        <strain evidence="10 11">Lake Benthic</strain>
    </source>
</reference>
<evidence type="ECO:0000256" key="3">
    <source>
        <dbReference type="ARBA" id="ARBA00022737"/>
    </source>
</evidence>
<evidence type="ECO:0000259" key="9">
    <source>
        <dbReference type="PROSITE" id="PS50835"/>
    </source>
</evidence>
<dbReference type="InterPro" id="IPR013783">
    <property type="entry name" value="Ig-like_fold"/>
</dbReference>
<evidence type="ECO:0000256" key="6">
    <source>
        <dbReference type="ARBA" id="ARBA00023180"/>
    </source>
</evidence>
<dbReference type="SMART" id="SM00409">
    <property type="entry name" value="IG"/>
    <property type="match status" value="2"/>
</dbReference>
<feature type="region of interest" description="Disordered" evidence="8">
    <location>
        <begin position="253"/>
        <end position="287"/>
    </location>
</feature>
<keyword evidence="2" id="KW-0732">Signal</keyword>
<dbReference type="InterPro" id="IPR007110">
    <property type="entry name" value="Ig-like_dom"/>
</dbReference>
<evidence type="ECO:0000256" key="7">
    <source>
        <dbReference type="ARBA" id="ARBA00023319"/>
    </source>
</evidence>
<feature type="compositionally biased region" description="Basic residues" evidence="8">
    <location>
        <begin position="418"/>
        <end position="429"/>
    </location>
</feature>
<feature type="compositionally biased region" description="Polar residues" evidence="8">
    <location>
        <begin position="265"/>
        <end position="281"/>
    </location>
</feature>
<sequence length="562" mass="62855">MVGITRPRPGEPVNANGVWDLLQNKGKMTVFSLCLLLCADLLDLAVGYLTVTIEPLPPVVVGETVTLKCNFKTDGRLREIVWYRVTDGGTIKQKIFTYDAMFNTNYSHMEDYRRREDLVYQSTVRLPEVRISDNGPYECHVGIYDRATREKVVLASGNVFLTVMSPPNNISVVAENTPAPFSRYQAQNFTLVCTAKGGKPAPSVYFKRDGELIEVISYTLPSGEQDGGSAGVRGARPLISRDLDDTKLQRSLSLLDPEGRAPRQYTDSPQRVHTQGQQSYEPSPATEVIPETVVSREFPRWVHSTDPLYYFSHTNIPQSDGSVVVQARLTWTLNPQLDNDALFSCEVKHPALSMPMQTEVTLERGVPRAPLHLDAGGGPPARRQHRAGREGADSGESAGRAQRLHVPLHGPESSGFHGHPHPPHRLRKPKHDEKHTESEQWSFTRGHPRTNVDGACPHSDCGTDVKPLIRDTLALTRTHTHIRTLPTQHPHAHTHLQKPCKPSAVINRLSMRQSIRKQRHLRMALHCFPGVGGLCNEIITKKMIWKERLDEHDNNPHPSPPI</sequence>
<dbReference type="PANTHER" id="PTHR23277:SF121">
    <property type="entry name" value="IMMUNOGLOBULIN SUPERFAMILY MEMBER 21"/>
    <property type="match status" value="1"/>
</dbReference>
<dbReference type="GO" id="GO:0007157">
    <property type="term" value="P:heterophilic cell-cell adhesion via plasma membrane cell adhesion molecules"/>
    <property type="evidence" value="ECO:0007669"/>
    <property type="project" value="TreeGrafter"/>
</dbReference>
<dbReference type="AlphaFoldDB" id="A0AAQ4PLV3"/>
<keyword evidence="3" id="KW-0677">Repeat</keyword>
<organism evidence="10 11">
    <name type="scientific">Gasterosteus aculeatus aculeatus</name>
    <name type="common">three-spined stickleback</name>
    <dbReference type="NCBI Taxonomy" id="481459"/>
    <lineage>
        <taxon>Eukaryota</taxon>
        <taxon>Metazoa</taxon>
        <taxon>Chordata</taxon>
        <taxon>Craniata</taxon>
        <taxon>Vertebrata</taxon>
        <taxon>Euteleostomi</taxon>
        <taxon>Actinopterygii</taxon>
        <taxon>Neopterygii</taxon>
        <taxon>Teleostei</taxon>
        <taxon>Neoteleostei</taxon>
        <taxon>Acanthomorphata</taxon>
        <taxon>Eupercaria</taxon>
        <taxon>Perciformes</taxon>
        <taxon>Cottioidei</taxon>
        <taxon>Gasterosteales</taxon>
        <taxon>Gasterosteidae</taxon>
        <taxon>Gasterosteus</taxon>
    </lineage>
</organism>
<dbReference type="InterPro" id="IPR013106">
    <property type="entry name" value="Ig_V-set"/>
</dbReference>
<reference evidence="10" key="3">
    <citation type="submission" date="2025-09" db="UniProtKB">
        <authorList>
            <consortium name="Ensembl"/>
        </authorList>
    </citation>
    <scope>IDENTIFICATION</scope>
</reference>
<dbReference type="PROSITE" id="PS50835">
    <property type="entry name" value="IG_LIKE"/>
    <property type="match status" value="1"/>
</dbReference>
<accession>A0AAQ4PLV3</accession>
<dbReference type="InterPro" id="IPR003006">
    <property type="entry name" value="Ig/MHC_CS"/>
</dbReference>
<dbReference type="InterPro" id="IPR051427">
    <property type="entry name" value="Nectin/Nectin-like"/>
</dbReference>
<evidence type="ECO:0000256" key="5">
    <source>
        <dbReference type="ARBA" id="ARBA00023157"/>
    </source>
</evidence>
<keyword evidence="5" id="KW-1015">Disulfide bond</keyword>
<dbReference type="PANTHER" id="PTHR23277">
    <property type="entry name" value="NECTIN-RELATED"/>
    <property type="match status" value="1"/>
</dbReference>
<feature type="domain" description="Ig-like" evidence="9">
    <location>
        <begin position="62"/>
        <end position="155"/>
    </location>
</feature>
<keyword evidence="6" id="KW-0325">Glycoprotein</keyword>
<reference evidence="10" key="2">
    <citation type="submission" date="2025-08" db="UniProtKB">
        <authorList>
            <consortium name="Ensembl"/>
        </authorList>
    </citation>
    <scope>IDENTIFICATION</scope>
</reference>
<dbReference type="InterPro" id="IPR036179">
    <property type="entry name" value="Ig-like_dom_sf"/>
</dbReference>
<protein>
    <submittedName>
        <fullName evidence="10">Immunoglobin superfamily, member 21a</fullName>
    </submittedName>
</protein>
<dbReference type="Pfam" id="PF07686">
    <property type="entry name" value="V-set"/>
    <property type="match status" value="1"/>
</dbReference>
<dbReference type="GO" id="GO:0007156">
    <property type="term" value="P:homophilic cell adhesion via plasma membrane adhesion molecules"/>
    <property type="evidence" value="ECO:0007669"/>
    <property type="project" value="TreeGrafter"/>
</dbReference>
<dbReference type="GeneTree" id="ENSGT00390000002421"/>
<evidence type="ECO:0000313" key="10">
    <source>
        <dbReference type="Ensembl" id="ENSGACP00000038928.1"/>
    </source>
</evidence>
<comment type="subcellular location">
    <subcellularLocation>
        <location evidence="1">Membrane</location>
    </subcellularLocation>
</comment>
<dbReference type="GO" id="GO:0016020">
    <property type="term" value="C:membrane"/>
    <property type="evidence" value="ECO:0007669"/>
    <property type="project" value="UniProtKB-SubCell"/>
</dbReference>
<dbReference type="Ensembl" id="ENSGACT00000045472.1">
    <property type="protein sequence ID" value="ENSGACP00000038928.1"/>
    <property type="gene ID" value="ENSGACG00000004433.2"/>
</dbReference>
<name>A0AAQ4PLV3_GASAC</name>
<dbReference type="SUPFAM" id="SSF48726">
    <property type="entry name" value="Immunoglobulin"/>
    <property type="match status" value="2"/>
</dbReference>
<evidence type="ECO:0000256" key="4">
    <source>
        <dbReference type="ARBA" id="ARBA00023136"/>
    </source>
</evidence>
<keyword evidence="11" id="KW-1185">Reference proteome</keyword>
<dbReference type="PROSITE" id="PS00290">
    <property type="entry name" value="IG_MHC"/>
    <property type="match status" value="1"/>
</dbReference>
<dbReference type="Proteomes" id="UP000007635">
    <property type="component" value="Chromosome XVII"/>
</dbReference>
<evidence type="ECO:0000256" key="1">
    <source>
        <dbReference type="ARBA" id="ARBA00004370"/>
    </source>
</evidence>